<evidence type="ECO:0000256" key="5">
    <source>
        <dbReference type="ARBA" id="ARBA00007417"/>
    </source>
</evidence>
<dbReference type="InterPro" id="IPR004794">
    <property type="entry name" value="Eubact_RibD"/>
</dbReference>
<dbReference type="AlphaFoldDB" id="A0A2L1GKD2"/>
<sequence length="379" mass="39759">MEQGDEYYMELALAEAARGLGRTSPNPAVGALLVREGSILGRGYHHRAGEPHAEVEALADARRNGHDTAGATLYVTLEPCNHRGRTPPCTEAILAAGIVRVVLGTCDPNARVQGGGAALLAEHGLSVRQGVLQAACRRLILPFAKTQRSGLPWVVMKAGLSLDGRISRRSGQGGAMTGPEAGHFVHGLRNQLDAILVGRGTALIDDPALSCRLAAEERRDPVRVVLDRTLRLPPGAKMLVQQSAAKTMLFCGERADAGREAGLVAAGAQVIRVAEQASGLDLHAVLRHLAQAGLCSVLVEGGARVHAAFLSSGLVDEVALLFAPCFVGETGTPLTRGPNAGPDAGGLFTQPLLETESRRLGADWLLRGYFTAPDSLFPA</sequence>
<dbReference type="CDD" id="cd01284">
    <property type="entry name" value="Riboflavin_deaminase-reductase"/>
    <property type="match status" value="1"/>
</dbReference>
<gene>
    <name evidence="17" type="ORF">CAY53_00325</name>
</gene>
<feature type="active site" description="Proton donor" evidence="13">
    <location>
        <position position="54"/>
    </location>
</feature>
<evidence type="ECO:0000256" key="15">
    <source>
        <dbReference type="PIRSR" id="PIRSR006769-3"/>
    </source>
</evidence>
<keyword evidence="12" id="KW-0378">Hydrolase</keyword>
<dbReference type="InterPro" id="IPR050765">
    <property type="entry name" value="Riboflavin_Biosynth_HTPR"/>
</dbReference>
<keyword evidence="7 12" id="KW-0479">Metal-binding</keyword>
<dbReference type="Pfam" id="PF00383">
    <property type="entry name" value="dCMP_cyt_deam_1"/>
    <property type="match status" value="1"/>
</dbReference>
<dbReference type="Gene3D" id="3.40.430.10">
    <property type="entry name" value="Dihydrofolate Reductase, subunit A"/>
    <property type="match status" value="1"/>
</dbReference>
<keyword evidence="10 12" id="KW-0560">Oxidoreductase</keyword>
<dbReference type="InterPro" id="IPR002125">
    <property type="entry name" value="CMP_dCMP_dom"/>
</dbReference>
<dbReference type="EC" id="3.5.4.26" evidence="12"/>
<dbReference type="RefSeq" id="WP_104935443.1">
    <property type="nucleotide sequence ID" value="NZ_CP021255.1"/>
</dbReference>
<evidence type="ECO:0000256" key="7">
    <source>
        <dbReference type="ARBA" id="ARBA00022723"/>
    </source>
</evidence>
<evidence type="ECO:0000256" key="13">
    <source>
        <dbReference type="PIRSR" id="PIRSR006769-1"/>
    </source>
</evidence>
<evidence type="ECO:0000313" key="17">
    <source>
        <dbReference type="EMBL" id="AVD70118.1"/>
    </source>
</evidence>
<dbReference type="PANTHER" id="PTHR38011">
    <property type="entry name" value="DIHYDROFOLATE REDUCTASE FAMILY PROTEIN (AFU_ORTHOLOGUE AFUA_8G06820)"/>
    <property type="match status" value="1"/>
</dbReference>
<dbReference type="InterPro" id="IPR002734">
    <property type="entry name" value="RibDG_C"/>
</dbReference>
<comment type="catalytic activity">
    <reaction evidence="12">
        <text>5-amino-6-(5-phospho-D-ribitylamino)uracil + NADP(+) = 5-amino-6-(5-phospho-D-ribosylamino)uracil + NADPH + H(+)</text>
        <dbReference type="Rhea" id="RHEA:17845"/>
        <dbReference type="ChEBI" id="CHEBI:15378"/>
        <dbReference type="ChEBI" id="CHEBI:57783"/>
        <dbReference type="ChEBI" id="CHEBI:58349"/>
        <dbReference type="ChEBI" id="CHEBI:58421"/>
        <dbReference type="ChEBI" id="CHEBI:58453"/>
        <dbReference type="EC" id="1.1.1.193"/>
    </reaction>
</comment>
<dbReference type="PIRSF" id="PIRSF006769">
    <property type="entry name" value="RibD"/>
    <property type="match status" value="1"/>
</dbReference>
<evidence type="ECO:0000256" key="4">
    <source>
        <dbReference type="ARBA" id="ARBA00005259"/>
    </source>
</evidence>
<dbReference type="PROSITE" id="PS00903">
    <property type="entry name" value="CYT_DCMP_DEAMINASES_1"/>
    <property type="match status" value="1"/>
</dbReference>
<evidence type="ECO:0000313" key="18">
    <source>
        <dbReference type="Proteomes" id="UP000239867"/>
    </source>
</evidence>
<dbReference type="PANTHER" id="PTHR38011:SF7">
    <property type="entry name" value="2,5-DIAMINO-6-RIBOSYLAMINO-4(3H)-PYRIMIDINONE 5'-PHOSPHATE REDUCTASE"/>
    <property type="match status" value="1"/>
</dbReference>
<feature type="binding site" evidence="14">
    <location>
        <begin position="302"/>
        <end position="308"/>
    </location>
    <ligand>
        <name>NADP(+)</name>
        <dbReference type="ChEBI" id="CHEBI:58349"/>
    </ligand>
</feature>
<feature type="binding site" evidence="14">
    <location>
        <position position="212"/>
    </location>
    <ligand>
        <name>substrate</name>
    </ligand>
</feature>
<feature type="binding site" evidence="14">
    <location>
        <position position="189"/>
    </location>
    <ligand>
        <name>substrate</name>
    </ligand>
</feature>
<comment type="pathway">
    <text evidence="3 12">Cofactor biosynthesis; riboflavin biosynthesis; 5-amino-6-(D-ribitylamino)uracil from GTP: step 3/4.</text>
</comment>
<evidence type="ECO:0000256" key="6">
    <source>
        <dbReference type="ARBA" id="ARBA00022619"/>
    </source>
</evidence>
<feature type="binding site" evidence="14">
    <location>
        <position position="205"/>
    </location>
    <ligand>
        <name>NADP(+)</name>
        <dbReference type="ChEBI" id="CHEBI:58349"/>
    </ligand>
</feature>
<reference evidence="17 18" key="1">
    <citation type="journal article" date="2018" name="MBio">
        <title>Insights into the evolution of host association through the isolation and characterization of a novel human periodontal pathobiont, Desulfobulbus oralis.</title>
        <authorList>
            <person name="Cross K.L."/>
            <person name="Chirania P."/>
            <person name="Xiong W."/>
            <person name="Beall C.J."/>
            <person name="Elkins J.G."/>
            <person name="Giannone R.J."/>
            <person name="Griffen A.L."/>
            <person name="Guss A.M."/>
            <person name="Hettich R.L."/>
            <person name="Joshi S.S."/>
            <person name="Mokrzan E.M."/>
            <person name="Martin R.K."/>
            <person name="Zhulin I.B."/>
            <person name="Leys E.J."/>
            <person name="Podar M."/>
        </authorList>
    </citation>
    <scope>NUCLEOTIDE SEQUENCE [LARGE SCALE GENOMIC DNA]</scope>
    <source>
        <strain evidence="17 18">ORNL</strain>
    </source>
</reference>
<keyword evidence="6 12" id="KW-0686">Riboflavin biosynthesis</keyword>
<organism evidence="17 18">
    <name type="scientific">Desulfobulbus oralis</name>
    <dbReference type="NCBI Taxonomy" id="1986146"/>
    <lineage>
        <taxon>Bacteria</taxon>
        <taxon>Pseudomonadati</taxon>
        <taxon>Thermodesulfobacteriota</taxon>
        <taxon>Desulfobulbia</taxon>
        <taxon>Desulfobulbales</taxon>
        <taxon>Desulfobulbaceae</taxon>
        <taxon>Desulfobulbus</taxon>
    </lineage>
</organism>
<comment type="similarity">
    <text evidence="5 12">In the C-terminal section; belongs to the HTP reductase family.</text>
</comment>
<dbReference type="NCBIfam" id="TIGR00227">
    <property type="entry name" value="ribD_Cterm"/>
    <property type="match status" value="1"/>
</dbReference>
<name>A0A2L1GKD2_9BACT</name>
<dbReference type="EC" id="1.1.1.193" evidence="12"/>
<evidence type="ECO:0000256" key="3">
    <source>
        <dbReference type="ARBA" id="ARBA00004910"/>
    </source>
</evidence>
<evidence type="ECO:0000256" key="14">
    <source>
        <dbReference type="PIRSR" id="PIRSR006769-2"/>
    </source>
</evidence>
<evidence type="ECO:0000256" key="11">
    <source>
        <dbReference type="ARBA" id="ARBA00023268"/>
    </source>
</evidence>
<dbReference type="KEGG" id="deo:CAY53_00325"/>
<dbReference type="InterPro" id="IPR016193">
    <property type="entry name" value="Cytidine_deaminase-like"/>
</dbReference>
<feature type="binding site" evidence="14">
    <location>
        <position position="300"/>
    </location>
    <ligand>
        <name>substrate</name>
    </ligand>
</feature>
<dbReference type="GO" id="GO:0008270">
    <property type="term" value="F:zinc ion binding"/>
    <property type="evidence" value="ECO:0007669"/>
    <property type="project" value="InterPro"/>
</dbReference>
<dbReference type="Gene3D" id="3.40.140.10">
    <property type="entry name" value="Cytidine Deaminase, domain 2"/>
    <property type="match status" value="1"/>
</dbReference>
<protein>
    <recommendedName>
        <fullName evidence="12">Riboflavin biosynthesis protein RibD</fullName>
    </recommendedName>
    <domain>
        <recommendedName>
            <fullName evidence="12">Diaminohydroxyphosphoribosylaminopyrimidine deaminase</fullName>
            <shortName evidence="12">DRAP deaminase</shortName>
            <ecNumber evidence="12">3.5.4.26</ecNumber>
        </recommendedName>
        <alternativeName>
            <fullName evidence="12">Riboflavin-specific deaminase</fullName>
        </alternativeName>
    </domain>
    <domain>
        <recommendedName>
            <fullName evidence="12">5-amino-6-(5-phosphoribosylamino)uracil reductase</fullName>
            <ecNumber evidence="12">1.1.1.193</ecNumber>
        </recommendedName>
        <alternativeName>
            <fullName evidence="12">HTP reductase</fullName>
        </alternativeName>
    </domain>
</protein>
<comment type="catalytic activity">
    <reaction evidence="12">
        <text>2,5-diamino-6-hydroxy-4-(5-phosphoribosylamino)-pyrimidine + H2O + H(+) = 5-amino-6-(5-phospho-D-ribosylamino)uracil + NH4(+)</text>
        <dbReference type="Rhea" id="RHEA:21868"/>
        <dbReference type="ChEBI" id="CHEBI:15377"/>
        <dbReference type="ChEBI" id="CHEBI:15378"/>
        <dbReference type="ChEBI" id="CHEBI:28938"/>
        <dbReference type="ChEBI" id="CHEBI:58453"/>
        <dbReference type="ChEBI" id="CHEBI:58614"/>
        <dbReference type="EC" id="3.5.4.26"/>
    </reaction>
</comment>
<feature type="binding site" evidence="14">
    <location>
        <position position="209"/>
    </location>
    <ligand>
        <name>substrate</name>
    </ligand>
</feature>
<dbReference type="PROSITE" id="PS51747">
    <property type="entry name" value="CYT_DCMP_DEAMINASES_2"/>
    <property type="match status" value="1"/>
</dbReference>
<feature type="binding site" evidence="15">
    <location>
        <position position="89"/>
    </location>
    <ligand>
        <name>Zn(2+)</name>
        <dbReference type="ChEBI" id="CHEBI:29105"/>
        <note>catalytic</note>
    </ligand>
</feature>
<feature type="binding site" evidence="14">
    <location>
        <position position="201"/>
    </location>
    <ligand>
        <name>NADP(+)</name>
        <dbReference type="ChEBI" id="CHEBI:58349"/>
    </ligand>
</feature>
<comment type="similarity">
    <text evidence="4 12">In the N-terminal section; belongs to the cytidine and deoxycytidylate deaminase family.</text>
</comment>
<dbReference type="InterPro" id="IPR016192">
    <property type="entry name" value="APOBEC/CMP_deaminase_Zn-bd"/>
</dbReference>
<proteinExistence type="inferred from homology"/>
<accession>A0A2L1GKD2</accession>
<evidence type="ECO:0000259" key="16">
    <source>
        <dbReference type="PROSITE" id="PS51747"/>
    </source>
</evidence>
<dbReference type="SUPFAM" id="SSF53927">
    <property type="entry name" value="Cytidine deaminase-like"/>
    <property type="match status" value="1"/>
</dbReference>
<evidence type="ECO:0000256" key="12">
    <source>
        <dbReference type="PIRNR" id="PIRNR006769"/>
    </source>
</evidence>
<keyword evidence="9 12" id="KW-0521">NADP</keyword>
<dbReference type="GO" id="GO:0050661">
    <property type="term" value="F:NADP binding"/>
    <property type="evidence" value="ECO:0007669"/>
    <property type="project" value="InterPro"/>
</dbReference>
<keyword evidence="18" id="KW-1185">Reference proteome</keyword>
<dbReference type="UniPathway" id="UPA00275">
    <property type="reaction ID" value="UER00401"/>
</dbReference>
<dbReference type="GO" id="GO:0009231">
    <property type="term" value="P:riboflavin biosynthetic process"/>
    <property type="evidence" value="ECO:0007669"/>
    <property type="project" value="UniProtKB-UniPathway"/>
</dbReference>
<comment type="cofactor">
    <cofactor evidence="12 15">
        <name>Zn(2+)</name>
        <dbReference type="ChEBI" id="CHEBI:29105"/>
    </cofactor>
    <text evidence="12 15">Binds 1 zinc ion.</text>
</comment>
<comment type="function">
    <text evidence="1 12">Converts 2,5-diamino-6-(ribosylamino)-4(3h)-pyrimidinone 5'-phosphate into 5-amino-6-(ribosylamino)-2,4(1h,3h)-pyrimidinedione 5'-phosphate.</text>
</comment>
<dbReference type="SUPFAM" id="SSF53597">
    <property type="entry name" value="Dihydrofolate reductase-like"/>
    <property type="match status" value="1"/>
</dbReference>
<evidence type="ECO:0000256" key="9">
    <source>
        <dbReference type="ARBA" id="ARBA00022857"/>
    </source>
</evidence>
<dbReference type="InterPro" id="IPR024072">
    <property type="entry name" value="DHFR-like_dom_sf"/>
</dbReference>
<dbReference type="GO" id="GO:0008703">
    <property type="term" value="F:5-amino-6-(5-phosphoribosylamino)uracil reductase activity"/>
    <property type="evidence" value="ECO:0007669"/>
    <property type="project" value="UniProtKB-EC"/>
</dbReference>
<comment type="pathway">
    <text evidence="2 12">Cofactor biosynthesis; riboflavin biosynthesis; 5-amino-6-(D-ribitylamino)uracil from GTP: step 2/4.</text>
</comment>
<evidence type="ECO:0000256" key="10">
    <source>
        <dbReference type="ARBA" id="ARBA00023002"/>
    </source>
</evidence>
<evidence type="ECO:0000256" key="8">
    <source>
        <dbReference type="ARBA" id="ARBA00022833"/>
    </source>
</evidence>
<dbReference type="OrthoDB" id="9800865at2"/>
<dbReference type="Proteomes" id="UP000239867">
    <property type="component" value="Chromosome"/>
</dbReference>
<feature type="domain" description="CMP/dCMP-type deaminase" evidence="16">
    <location>
        <begin position="3"/>
        <end position="127"/>
    </location>
</feature>
<feature type="binding site" evidence="14">
    <location>
        <position position="159"/>
    </location>
    <ligand>
        <name>NADP(+)</name>
        <dbReference type="ChEBI" id="CHEBI:58349"/>
    </ligand>
</feature>
<feature type="binding site" evidence="15">
    <location>
        <position position="52"/>
    </location>
    <ligand>
        <name>Zn(2+)</name>
        <dbReference type="ChEBI" id="CHEBI:29105"/>
        <note>catalytic</note>
    </ligand>
</feature>
<keyword evidence="8 12" id="KW-0862">Zinc</keyword>
<evidence type="ECO:0000256" key="1">
    <source>
        <dbReference type="ARBA" id="ARBA00002151"/>
    </source>
</evidence>
<evidence type="ECO:0000256" key="2">
    <source>
        <dbReference type="ARBA" id="ARBA00004882"/>
    </source>
</evidence>
<keyword evidence="11" id="KW-0511">Multifunctional enzyme</keyword>
<feature type="binding site" evidence="15">
    <location>
        <position position="80"/>
    </location>
    <ligand>
        <name>Zn(2+)</name>
        <dbReference type="ChEBI" id="CHEBI:29105"/>
        <note>catalytic</note>
    </ligand>
</feature>
<dbReference type="EMBL" id="CP021255">
    <property type="protein sequence ID" value="AVD70118.1"/>
    <property type="molecule type" value="Genomic_DNA"/>
</dbReference>
<dbReference type="Pfam" id="PF01872">
    <property type="entry name" value="RibD_C"/>
    <property type="match status" value="1"/>
</dbReference>
<dbReference type="InterPro" id="IPR011549">
    <property type="entry name" value="RibD_C"/>
</dbReference>
<dbReference type="GO" id="GO:0008835">
    <property type="term" value="F:diaminohydroxyphosphoribosylaminopyrimidine deaminase activity"/>
    <property type="evidence" value="ECO:0007669"/>
    <property type="project" value="UniProtKB-EC"/>
</dbReference>
<dbReference type="NCBIfam" id="TIGR00326">
    <property type="entry name" value="eubact_ribD"/>
    <property type="match status" value="1"/>
</dbReference>